<dbReference type="Pfam" id="PF04347">
    <property type="entry name" value="FliO"/>
    <property type="match status" value="1"/>
</dbReference>
<dbReference type="STRING" id="1833852.B0537_12420"/>
<evidence type="ECO:0000256" key="3">
    <source>
        <dbReference type="ARBA" id="ARBA00022989"/>
    </source>
</evidence>
<comment type="similarity">
    <text evidence="5">Belongs to the FliO/MopB family.</text>
</comment>
<evidence type="ECO:0000256" key="2">
    <source>
        <dbReference type="ARBA" id="ARBA00022692"/>
    </source>
</evidence>
<keyword evidence="6" id="KW-0966">Cell projection</keyword>
<dbReference type="GO" id="GO:0044781">
    <property type="term" value="P:bacterial-type flagellum organization"/>
    <property type="evidence" value="ECO:0007669"/>
    <property type="project" value="UniProtKB-UniRule"/>
</dbReference>
<comment type="subcellular location">
    <subcellularLocation>
        <location evidence="5">Cell membrane</location>
    </subcellularLocation>
    <subcellularLocation>
        <location evidence="5">Bacterial flagellum basal body</location>
    </subcellularLocation>
</comment>
<evidence type="ECO:0000256" key="5">
    <source>
        <dbReference type="RuleBase" id="RU362064"/>
    </source>
</evidence>
<dbReference type="EMBL" id="CP019698">
    <property type="protein sequence ID" value="AQS59814.1"/>
    <property type="molecule type" value="Genomic_DNA"/>
</dbReference>
<evidence type="ECO:0000256" key="1">
    <source>
        <dbReference type="ARBA" id="ARBA00022475"/>
    </source>
</evidence>
<dbReference type="InterPro" id="IPR022781">
    <property type="entry name" value="Flagellar_biosynth_FliO"/>
</dbReference>
<dbReference type="OrthoDB" id="1806687at2"/>
<accession>A0A1S6IYF1</accession>
<evidence type="ECO:0000313" key="7">
    <source>
        <dbReference type="Proteomes" id="UP000189464"/>
    </source>
</evidence>
<keyword evidence="4 5" id="KW-0472">Membrane</keyword>
<keyword evidence="2 5" id="KW-0812">Transmembrane</keyword>
<organism evidence="6 7">
    <name type="scientific">Desulforamulus ferrireducens</name>
    <dbReference type="NCBI Taxonomy" id="1833852"/>
    <lineage>
        <taxon>Bacteria</taxon>
        <taxon>Bacillati</taxon>
        <taxon>Bacillota</taxon>
        <taxon>Clostridia</taxon>
        <taxon>Eubacteriales</taxon>
        <taxon>Peptococcaceae</taxon>
        <taxon>Desulforamulus</taxon>
    </lineage>
</organism>
<keyword evidence="6" id="KW-0969">Cilium</keyword>
<keyword evidence="7" id="KW-1185">Reference proteome</keyword>
<dbReference type="KEGG" id="dfg:B0537_12420"/>
<keyword evidence="6" id="KW-0282">Flagellum</keyword>
<feature type="transmembrane region" description="Helical" evidence="5">
    <location>
        <begin position="6"/>
        <end position="27"/>
    </location>
</feature>
<dbReference type="RefSeq" id="WP_077714858.1">
    <property type="nucleotide sequence ID" value="NZ_CP019698.1"/>
</dbReference>
<protein>
    <recommendedName>
        <fullName evidence="5">Flagellar protein</fullName>
    </recommendedName>
</protein>
<evidence type="ECO:0000256" key="4">
    <source>
        <dbReference type="ARBA" id="ARBA00023136"/>
    </source>
</evidence>
<evidence type="ECO:0000313" key="6">
    <source>
        <dbReference type="EMBL" id="AQS59814.1"/>
    </source>
</evidence>
<dbReference type="AlphaFoldDB" id="A0A1S6IYF1"/>
<sequence>MDSEILWLFLRLIILLPLVLGLAYVTIKYGLARTRGFSPGTSRYMRVVEYMALGPKGGLALVEIGSRYYLVALQDNNITLLKEFSDLPEPLTIPGPGSGSMADFKDILSQQMKQLIGRKGRSGSGCPENNQQKK</sequence>
<keyword evidence="3 5" id="KW-1133">Transmembrane helix</keyword>
<gene>
    <name evidence="6" type="ORF">B0537_12420</name>
</gene>
<reference evidence="6 7" key="1">
    <citation type="journal article" date="2016" name="Int. J. Syst. Evol. Microbiol.">
        <title>Desulfotomaculum ferrireducens sp. nov., a moderately thermophilic sulfate-reducing and dissimilatory Fe(III)-reducing bacterium isolated from compost.</title>
        <authorList>
            <person name="Yang G."/>
            <person name="Guo J."/>
            <person name="Zhuang L."/>
            <person name="Yuan Y."/>
            <person name="Zhou S."/>
        </authorList>
    </citation>
    <scope>NUCLEOTIDE SEQUENCE [LARGE SCALE GENOMIC DNA]</scope>
    <source>
        <strain evidence="6 7">GSS09</strain>
    </source>
</reference>
<keyword evidence="1 5" id="KW-1003">Cell membrane</keyword>
<dbReference type="GO" id="GO:0009425">
    <property type="term" value="C:bacterial-type flagellum basal body"/>
    <property type="evidence" value="ECO:0007669"/>
    <property type="project" value="UniProtKB-SubCell"/>
</dbReference>
<dbReference type="Proteomes" id="UP000189464">
    <property type="component" value="Chromosome"/>
</dbReference>
<name>A0A1S6IYF1_9FIRM</name>
<proteinExistence type="inferred from homology"/>
<dbReference type="GO" id="GO:0005886">
    <property type="term" value="C:plasma membrane"/>
    <property type="evidence" value="ECO:0007669"/>
    <property type="project" value="UniProtKB-SubCell"/>
</dbReference>
<keyword evidence="5" id="KW-0975">Bacterial flagellum</keyword>
<dbReference type="NCBIfam" id="TIGR03500">
    <property type="entry name" value="FliO_TIGR"/>
    <property type="match status" value="1"/>
</dbReference>